<evidence type="ECO:0000313" key="2">
    <source>
        <dbReference type="Proteomes" id="UP000215914"/>
    </source>
</evidence>
<proteinExistence type="predicted"/>
<reference evidence="1" key="2">
    <citation type="submission" date="2020-06" db="EMBL/GenBank/DDBJ databases">
        <title>Helianthus annuus Genome sequencing and assembly Release 2.</title>
        <authorList>
            <person name="Gouzy J."/>
            <person name="Langlade N."/>
            <person name="Munos S."/>
        </authorList>
    </citation>
    <scope>NUCLEOTIDE SEQUENCE</scope>
    <source>
        <tissue evidence="1">Leaves</tissue>
    </source>
</reference>
<organism evidence="1 2">
    <name type="scientific">Helianthus annuus</name>
    <name type="common">Common sunflower</name>
    <dbReference type="NCBI Taxonomy" id="4232"/>
    <lineage>
        <taxon>Eukaryota</taxon>
        <taxon>Viridiplantae</taxon>
        <taxon>Streptophyta</taxon>
        <taxon>Embryophyta</taxon>
        <taxon>Tracheophyta</taxon>
        <taxon>Spermatophyta</taxon>
        <taxon>Magnoliopsida</taxon>
        <taxon>eudicotyledons</taxon>
        <taxon>Gunneridae</taxon>
        <taxon>Pentapetalae</taxon>
        <taxon>asterids</taxon>
        <taxon>campanulids</taxon>
        <taxon>Asterales</taxon>
        <taxon>Asteraceae</taxon>
        <taxon>Asteroideae</taxon>
        <taxon>Heliantheae alliance</taxon>
        <taxon>Heliantheae</taxon>
        <taxon>Helianthus</taxon>
    </lineage>
</organism>
<comment type="caution">
    <text evidence="1">The sequence shown here is derived from an EMBL/GenBank/DDBJ whole genome shotgun (WGS) entry which is preliminary data.</text>
</comment>
<dbReference type="Gramene" id="mRNA:HanXRQr2_Chr05g0208761">
    <property type="protein sequence ID" value="CDS:HanXRQr2_Chr05g0208761.1"/>
    <property type="gene ID" value="HanXRQr2_Chr05g0208761"/>
</dbReference>
<gene>
    <name evidence="1" type="ORF">HanXRQr2_Chr05g0208761</name>
</gene>
<evidence type="ECO:0000313" key="1">
    <source>
        <dbReference type="EMBL" id="KAF5805392.1"/>
    </source>
</evidence>
<protein>
    <submittedName>
        <fullName evidence="1">Uncharacterized protein</fullName>
    </submittedName>
</protein>
<dbReference type="AlphaFoldDB" id="A0A9K3IZ05"/>
<sequence>MTRYLTCFWKYESAKYIDLIEGMYITACEIYNYIDMYIYKKFQKSIRNKTQAYVSRFLY</sequence>
<reference evidence="1" key="1">
    <citation type="journal article" date="2017" name="Nature">
        <title>The sunflower genome provides insights into oil metabolism, flowering and Asterid evolution.</title>
        <authorList>
            <person name="Badouin H."/>
            <person name="Gouzy J."/>
            <person name="Grassa C.J."/>
            <person name="Murat F."/>
            <person name="Staton S.E."/>
            <person name="Cottret L."/>
            <person name="Lelandais-Briere C."/>
            <person name="Owens G.L."/>
            <person name="Carrere S."/>
            <person name="Mayjonade B."/>
            <person name="Legrand L."/>
            <person name="Gill N."/>
            <person name="Kane N.C."/>
            <person name="Bowers J.E."/>
            <person name="Hubner S."/>
            <person name="Bellec A."/>
            <person name="Berard A."/>
            <person name="Berges H."/>
            <person name="Blanchet N."/>
            <person name="Boniface M.C."/>
            <person name="Brunel D."/>
            <person name="Catrice O."/>
            <person name="Chaidir N."/>
            <person name="Claudel C."/>
            <person name="Donnadieu C."/>
            <person name="Faraut T."/>
            <person name="Fievet G."/>
            <person name="Helmstetter N."/>
            <person name="King M."/>
            <person name="Knapp S.J."/>
            <person name="Lai Z."/>
            <person name="Le Paslier M.C."/>
            <person name="Lippi Y."/>
            <person name="Lorenzon L."/>
            <person name="Mandel J.R."/>
            <person name="Marage G."/>
            <person name="Marchand G."/>
            <person name="Marquand E."/>
            <person name="Bret-Mestries E."/>
            <person name="Morien E."/>
            <person name="Nambeesan S."/>
            <person name="Nguyen T."/>
            <person name="Pegot-Espagnet P."/>
            <person name="Pouilly N."/>
            <person name="Raftis F."/>
            <person name="Sallet E."/>
            <person name="Schiex T."/>
            <person name="Thomas J."/>
            <person name="Vandecasteele C."/>
            <person name="Vares D."/>
            <person name="Vear F."/>
            <person name="Vautrin S."/>
            <person name="Crespi M."/>
            <person name="Mangin B."/>
            <person name="Burke J.M."/>
            <person name="Salse J."/>
            <person name="Munos S."/>
            <person name="Vincourt P."/>
            <person name="Rieseberg L.H."/>
            <person name="Langlade N.B."/>
        </authorList>
    </citation>
    <scope>NUCLEOTIDE SEQUENCE</scope>
    <source>
        <tissue evidence="1">Leaves</tissue>
    </source>
</reference>
<accession>A0A9K3IZ05</accession>
<name>A0A9K3IZ05_HELAN</name>
<dbReference type="Proteomes" id="UP000215914">
    <property type="component" value="Unassembled WGS sequence"/>
</dbReference>
<keyword evidence="2" id="KW-1185">Reference proteome</keyword>
<dbReference type="EMBL" id="MNCJ02000320">
    <property type="protein sequence ID" value="KAF5805392.1"/>
    <property type="molecule type" value="Genomic_DNA"/>
</dbReference>